<protein>
    <recommendedName>
        <fullName evidence="8">Kinase binding protein CGI-121</fullName>
    </recommendedName>
</protein>
<dbReference type="EMBL" id="JABSTR010000005">
    <property type="protein sequence ID" value="KAH9370455.1"/>
    <property type="molecule type" value="Genomic_DNA"/>
</dbReference>
<reference evidence="6 7" key="1">
    <citation type="journal article" date="2020" name="Cell">
        <title>Large-Scale Comparative Analyses of Tick Genomes Elucidate Their Genetic Diversity and Vector Capacities.</title>
        <authorList>
            <consortium name="Tick Genome and Microbiome Consortium (TIGMIC)"/>
            <person name="Jia N."/>
            <person name="Wang J."/>
            <person name="Shi W."/>
            <person name="Du L."/>
            <person name="Sun Y."/>
            <person name="Zhan W."/>
            <person name="Jiang J.F."/>
            <person name="Wang Q."/>
            <person name="Zhang B."/>
            <person name="Ji P."/>
            <person name="Bell-Sakyi L."/>
            <person name="Cui X.M."/>
            <person name="Yuan T.T."/>
            <person name="Jiang B.G."/>
            <person name="Yang W.F."/>
            <person name="Lam T.T."/>
            <person name="Chang Q.C."/>
            <person name="Ding S.J."/>
            <person name="Wang X.J."/>
            <person name="Zhu J.G."/>
            <person name="Ruan X.D."/>
            <person name="Zhao L."/>
            <person name="Wei J.T."/>
            <person name="Ye R.Z."/>
            <person name="Que T.C."/>
            <person name="Du C.H."/>
            <person name="Zhou Y.H."/>
            <person name="Cheng J.X."/>
            <person name="Dai P.F."/>
            <person name="Guo W.B."/>
            <person name="Han X.H."/>
            <person name="Huang E.J."/>
            <person name="Li L.F."/>
            <person name="Wei W."/>
            <person name="Gao Y.C."/>
            <person name="Liu J.Z."/>
            <person name="Shao H.Z."/>
            <person name="Wang X."/>
            <person name="Wang C.C."/>
            <person name="Yang T.C."/>
            <person name="Huo Q.B."/>
            <person name="Li W."/>
            <person name="Chen H.Y."/>
            <person name="Chen S.E."/>
            <person name="Zhou L.G."/>
            <person name="Ni X.B."/>
            <person name="Tian J.H."/>
            <person name="Sheng Y."/>
            <person name="Liu T."/>
            <person name="Pan Y.S."/>
            <person name="Xia L.Y."/>
            <person name="Li J."/>
            <person name="Zhao F."/>
            <person name="Cao W.C."/>
        </authorList>
    </citation>
    <scope>NUCLEOTIDE SEQUENCE [LARGE SCALE GENOMIC DNA]</scope>
    <source>
        <strain evidence="6">HaeL-2018</strain>
    </source>
</reference>
<dbReference type="Pfam" id="PF08617">
    <property type="entry name" value="CGI-121"/>
    <property type="match status" value="1"/>
</dbReference>
<comment type="caution">
    <text evidence="6">The sequence shown here is derived from an EMBL/GenBank/DDBJ whole genome shotgun (WGS) entry which is preliminary data.</text>
</comment>
<dbReference type="PANTHER" id="PTHR15840">
    <property type="entry name" value="CGI-121 FAMILY MEMBER"/>
    <property type="match status" value="1"/>
</dbReference>
<evidence type="ECO:0000256" key="2">
    <source>
        <dbReference type="ARBA" id="ARBA00005546"/>
    </source>
</evidence>
<organism evidence="6 7">
    <name type="scientific">Haemaphysalis longicornis</name>
    <name type="common">Bush tick</name>
    <dbReference type="NCBI Taxonomy" id="44386"/>
    <lineage>
        <taxon>Eukaryota</taxon>
        <taxon>Metazoa</taxon>
        <taxon>Ecdysozoa</taxon>
        <taxon>Arthropoda</taxon>
        <taxon>Chelicerata</taxon>
        <taxon>Arachnida</taxon>
        <taxon>Acari</taxon>
        <taxon>Parasitiformes</taxon>
        <taxon>Ixodida</taxon>
        <taxon>Ixodoidea</taxon>
        <taxon>Ixodidae</taxon>
        <taxon>Haemaphysalinae</taxon>
        <taxon>Haemaphysalis</taxon>
    </lineage>
</organism>
<evidence type="ECO:0000256" key="5">
    <source>
        <dbReference type="RuleBase" id="RU004398"/>
    </source>
</evidence>
<dbReference type="Proteomes" id="UP000821853">
    <property type="component" value="Chromosome 3"/>
</dbReference>
<evidence type="ECO:0000313" key="6">
    <source>
        <dbReference type="EMBL" id="KAH9370455.1"/>
    </source>
</evidence>
<keyword evidence="4 5" id="KW-0539">Nucleus</keyword>
<evidence type="ECO:0000256" key="3">
    <source>
        <dbReference type="ARBA" id="ARBA00022694"/>
    </source>
</evidence>
<dbReference type="InterPro" id="IPR036504">
    <property type="entry name" value="CGI121/TPRKB_sf"/>
</dbReference>
<dbReference type="AlphaFoldDB" id="A0A9J6G6B7"/>
<dbReference type="InterPro" id="IPR013926">
    <property type="entry name" value="CGI121/TPRKB"/>
</dbReference>
<dbReference type="GO" id="GO:0005634">
    <property type="term" value="C:nucleus"/>
    <property type="evidence" value="ECO:0007669"/>
    <property type="project" value="UniProtKB-SubCell"/>
</dbReference>
<dbReference type="VEuPathDB" id="VectorBase:HLOH_048872"/>
<name>A0A9J6G6B7_HAELO</name>
<dbReference type="GO" id="GO:0000408">
    <property type="term" value="C:EKC/KEOPS complex"/>
    <property type="evidence" value="ECO:0007669"/>
    <property type="project" value="TreeGrafter"/>
</dbReference>
<keyword evidence="7" id="KW-1185">Reference proteome</keyword>
<evidence type="ECO:0000256" key="4">
    <source>
        <dbReference type="ARBA" id="ARBA00023242"/>
    </source>
</evidence>
<keyword evidence="3" id="KW-0819">tRNA processing</keyword>
<dbReference type="OrthoDB" id="329139at2759"/>
<proteinExistence type="inferred from homology"/>
<dbReference type="GO" id="GO:0005829">
    <property type="term" value="C:cytosol"/>
    <property type="evidence" value="ECO:0007669"/>
    <property type="project" value="TreeGrafter"/>
</dbReference>
<accession>A0A9J6G6B7</accession>
<gene>
    <name evidence="6" type="ORF">HPB48_000299</name>
</gene>
<dbReference type="Gene3D" id="3.30.2380.10">
    <property type="entry name" value="CGI121/TPRKB"/>
    <property type="match status" value="1"/>
</dbReference>
<sequence length="203" mass="22019">MSTAVDETSGHEVSTAAVPATHHNNACLSTMEYVMRDREGNRAASILLFGDVTNCSELRQLVLDGTLQVCLVRAPLVVDLFQVQCALAKVLAKKSSGRLKTRSVLSEVLYVLGPTGNIRDSLTQMGAQDSDSAVVVVRLDDPEDKHLNMLSERIKGRQLPVEKIPQFTDSQAIAKLFKVTESELSAGSLLDALVTRVALKDEV</sequence>
<evidence type="ECO:0000313" key="7">
    <source>
        <dbReference type="Proteomes" id="UP000821853"/>
    </source>
</evidence>
<dbReference type="PANTHER" id="PTHR15840:SF10">
    <property type="entry name" value="EKC_KEOPS COMPLEX SUBUNIT TPRKB"/>
    <property type="match status" value="1"/>
</dbReference>
<comment type="subcellular location">
    <subcellularLocation>
        <location evidence="1">Nucleus</location>
    </subcellularLocation>
</comment>
<dbReference type="GO" id="GO:0002949">
    <property type="term" value="P:tRNA threonylcarbamoyladenosine modification"/>
    <property type="evidence" value="ECO:0007669"/>
    <property type="project" value="TreeGrafter"/>
</dbReference>
<dbReference type="SUPFAM" id="SSF143870">
    <property type="entry name" value="PF0523-like"/>
    <property type="match status" value="1"/>
</dbReference>
<evidence type="ECO:0008006" key="8">
    <source>
        <dbReference type="Google" id="ProtNLM"/>
    </source>
</evidence>
<comment type="similarity">
    <text evidence="2 5">Belongs to the CGI121/TPRKB family.</text>
</comment>
<evidence type="ECO:0000256" key="1">
    <source>
        <dbReference type="ARBA" id="ARBA00004123"/>
    </source>
</evidence>
<dbReference type="OMA" id="IVCRMST"/>